<evidence type="ECO:0000256" key="6">
    <source>
        <dbReference type="ARBA" id="ARBA00022989"/>
    </source>
</evidence>
<keyword evidence="4" id="KW-1003">Cell membrane</keyword>
<feature type="transmembrane region" description="Helical" evidence="8">
    <location>
        <begin position="128"/>
        <end position="147"/>
    </location>
</feature>
<feature type="transmembrane region" description="Helical" evidence="8">
    <location>
        <begin position="64"/>
        <end position="85"/>
    </location>
</feature>
<name>A0A1M6JJS8_PSEXY</name>
<evidence type="ECO:0000256" key="2">
    <source>
        <dbReference type="ARBA" id="ARBA00010145"/>
    </source>
</evidence>
<comment type="similarity">
    <text evidence="2">Belongs to the auxin efflux carrier (TC 2.A.69) family.</text>
</comment>
<keyword evidence="5 8" id="KW-0812">Transmembrane</keyword>
<evidence type="ECO:0000256" key="1">
    <source>
        <dbReference type="ARBA" id="ARBA00004651"/>
    </source>
</evidence>
<reference evidence="9 10" key="1">
    <citation type="submission" date="2016-11" db="EMBL/GenBank/DDBJ databases">
        <authorList>
            <person name="Jaros S."/>
            <person name="Januszkiewicz K."/>
            <person name="Wedrychowicz H."/>
        </authorList>
    </citation>
    <scope>NUCLEOTIDE SEQUENCE [LARGE SCALE GENOMIC DNA]</scope>
    <source>
        <strain evidence="9 10">DSM 14809</strain>
    </source>
</reference>
<dbReference type="GO" id="GO:0005886">
    <property type="term" value="C:plasma membrane"/>
    <property type="evidence" value="ECO:0007669"/>
    <property type="project" value="UniProtKB-SubCell"/>
</dbReference>
<evidence type="ECO:0000256" key="5">
    <source>
        <dbReference type="ARBA" id="ARBA00022692"/>
    </source>
</evidence>
<accession>A0A1M6JJS8</accession>
<feature type="transmembrane region" description="Helical" evidence="8">
    <location>
        <begin position="97"/>
        <end position="116"/>
    </location>
</feature>
<dbReference type="Pfam" id="PF03547">
    <property type="entry name" value="Mem_trans"/>
    <property type="match status" value="1"/>
</dbReference>
<dbReference type="Gene3D" id="1.20.1530.20">
    <property type="match status" value="1"/>
</dbReference>
<dbReference type="EMBL" id="FQYQ01000024">
    <property type="protein sequence ID" value="SHJ46895.1"/>
    <property type="molecule type" value="Genomic_DNA"/>
</dbReference>
<dbReference type="InterPro" id="IPR004776">
    <property type="entry name" value="Mem_transp_PIN-like"/>
</dbReference>
<feature type="transmembrane region" description="Helical" evidence="8">
    <location>
        <begin position="6"/>
        <end position="26"/>
    </location>
</feature>
<keyword evidence="3" id="KW-0813">Transport</keyword>
<gene>
    <name evidence="9" type="ORF">SAMN02745725_02613</name>
</gene>
<dbReference type="Proteomes" id="UP000184185">
    <property type="component" value="Unassembled WGS sequence"/>
</dbReference>
<sequence length="309" mass="34327">MSVLVSITLKIFVLMAAGFFAAHFKIMDEAVKRGLSEMLIYIFLPANLFVSSQADFSIKQMIGIGYTIVFTLVYYAIVISLCYFGSCPFFKDKTKSGMFSLLIAFANTGFIGMSIIRETVAGSGLLYAAVYNCIFDVVYFSIGVMLLQSEKEKISIYAIMKNVIIWIAIAAIILYVIPYRFPVVLTETVDVLGGCMLPVSMMIIGAELYTIKPDEVLKDKVAYITSFFRMILVPAITLVVLVLLHVEKSLAMTMVLLTAMPSGSLNVIIGRKYDADVKYAATTIMQNTIIMLLTLPAFIYLCERFLINS</sequence>
<evidence type="ECO:0000313" key="9">
    <source>
        <dbReference type="EMBL" id="SHJ46895.1"/>
    </source>
</evidence>
<evidence type="ECO:0008006" key="11">
    <source>
        <dbReference type="Google" id="ProtNLM"/>
    </source>
</evidence>
<evidence type="ECO:0000256" key="7">
    <source>
        <dbReference type="ARBA" id="ARBA00023136"/>
    </source>
</evidence>
<keyword evidence="10" id="KW-1185">Reference proteome</keyword>
<evidence type="ECO:0000256" key="3">
    <source>
        <dbReference type="ARBA" id="ARBA00022448"/>
    </source>
</evidence>
<feature type="transmembrane region" description="Helical" evidence="8">
    <location>
        <begin position="191"/>
        <end position="209"/>
    </location>
</feature>
<protein>
    <recommendedName>
        <fullName evidence="11">Membrane transport protein</fullName>
    </recommendedName>
</protein>
<comment type="subcellular location">
    <subcellularLocation>
        <location evidence="1">Cell membrane</location>
        <topology evidence="1">Multi-pass membrane protein</topology>
    </subcellularLocation>
</comment>
<evidence type="ECO:0000313" key="10">
    <source>
        <dbReference type="Proteomes" id="UP000184185"/>
    </source>
</evidence>
<dbReference type="STRING" id="185007.SAMN02910350_02632"/>
<feature type="transmembrane region" description="Helical" evidence="8">
    <location>
        <begin position="38"/>
        <end position="58"/>
    </location>
</feature>
<organism evidence="9 10">
    <name type="scientific">Pseudobutyrivibrio xylanivorans DSM 14809</name>
    <dbReference type="NCBI Taxonomy" id="1123012"/>
    <lineage>
        <taxon>Bacteria</taxon>
        <taxon>Bacillati</taxon>
        <taxon>Bacillota</taxon>
        <taxon>Clostridia</taxon>
        <taxon>Lachnospirales</taxon>
        <taxon>Lachnospiraceae</taxon>
        <taxon>Pseudobutyrivibrio</taxon>
    </lineage>
</organism>
<feature type="transmembrane region" description="Helical" evidence="8">
    <location>
        <begin position="159"/>
        <end position="179"/>
    </location>
</feature>
<keyword evidence="7 8" id="KW-0472">Membrane</keyword>
<dbReference type="PANTHER" id="PTHR36838">
    <property type="entry name" value="AUXIN EFFLUX CARRIER FAMILY PROTEIN"/>
    <property type="match status" value="1"/>
</dbReference>
<proteinExistence type="inferred from homology"/>
<keyword evidence="6 8" id="KW-1133">Transmembrane helix</keyword>
<dbReference type="RefSeq" id="WP_072918805.1">
    <property type="nucleotide sequence ID" value="NZ_FQYQ01000024.1"/>
</dbReference>
<dbReference type="GO" id="GO:0055085">
    <property type="term" value="P:transmembrane transport"/>
    <property type="evidence" value="ECO:0007669"/>
    <property type="project" value="InterPro"/>
</dbReference>
<feature type="transmembrane region" description="Helical" evidence="8">
    <location>
        <begin position="289"/>
        <end position="307"/>
    </location>
</feature>
<dbReference type="PANTHER" id="PTHR36838:SF1">
    <property type="entry name" value="SLR1864 PROTEIN"/>
    <property type="match status" value="1"/>
</dbReference>
<dbReference type="InterPro" id="IPR038770">
    <property type="entry name" value="Na+/solute_symporter_sf"/>
</dbReference>
<evidence type="ECO:0000256" key="8">
    <source>
        <dbReference type="SAM" id="Phobius"/>
    </source>
</evidence>
<dbReference type="AlphaFoldDB" id="A0A1M6JJS8"/>
<feature type="transmembrane region" description="Helical" evidence="8">
    <location>
        <begin position="250"/>
        <end position="269"/>
    </location>
</feature>
<evidence type="ECO:0000256" key="4">
    <source>
        <dbReference type="ARBA" id="ARBA00022475"/>
    </source>
</evidence>
<dbReference type="OrthoDB" id="9798064at2"/>
<feature type="transmembrane region" description="Helical" evidence="8">
    <location>
        <begin position="221"/>
        <end position="244"/>
    </location>
</feature>